<reference evidence="7" key="1">
    <citation type="submission" date="2017-02" db="UniProtKB">
        <authorList>
            <consortium name="WormBaseParasite"/>
        </authorList>
    </citation>
    <scope>IDENTIFICATION</scope>
</reference>
<dbReference type="OrthoDB" id="6253837at2759"/>
<evidence type="ECO:0000256" key="3">
    <source>
        <dbReference type="PROSITE-ProRule" id="PRU00221"/>
    </source>
</evidence>
<dbReference type="Pfam" id="PF00400">
    <property type="entry name" value="WD40"/>
    <property type="match status" value="5"/>
</dbReference>
<dbReference type="PROSITE" id="PS00678">
    <property type="entry name" value="WD_REPEATS_1"/>
    <property type="match status" value="1"/>
</dbReference>
<keyword evidence="1 3" id="KW-0853">WD repeat</keyword>
<dbReference type="InterPro" id="IPR036322">
    <property type="entry name" value="WD40_repeat_dom_sf"/>
</dbReference>
<dbReference type="Proteomes" id="UP000038040">
    <property type="component" value="Unplaced"/>
</dbReference>
<dbReference type="EMBL" id="UYYG01000001">
    <property type="protein sequence ID" value="VDN50068.1"/>
    <property type="molecule type" value="Genomic_DNA"/>
</dbReference>
<evidence type="ECO:0000256" key="1">
    <source>
        <dbReference type="ARBA" id="ARBA00022574"/>
    </source>
</evidence>
<dbReference type="InterPro" id="IPR001680">
    <property type="entry name" value="WD40_rpt"/>
</dbReference>
<dbReference type="Proteomes" id="UP000274756">
    <property type="component" value="Unassembled WGS sequence"/>
</dbReference>
<dbReference type="PANTHER" id="PTHR19855">
    <property type="entry name" value="WD40 REPEAT PROTEIN 12, 37"/>
    <property type="match status" value="1"/>
</dbReference>
<evidence type="ECO:0000313" key="4">
    <source>
        <dbReference type="EMBL" id="VDN50068.1"/>
    </source>
</evidence>
<gene>
    <name evidence="4" type="ORF">DME_LOCUS41</name>
</gene>
<feature type="repeat" description="WD" evidence="3">
    <location>
        <begin position="211"/>
        <end position="253"/>
    </location>
</feature>
<dbReference type="InterPro" id="IPR019775">
    <property type="entry name" value="WD40_repeat_CS"/>
</dbReference>
<keyword evidence="6" id="KW-1185">Reference proteome</keyword>
<evidence type="ECO:0000313" key="5">
    <source>
        <dbReference type="Proteomes" id="UP000038040"/>
    </source>
</evidence>
<dbReference type="InterPro" id="IPR020472">
    <property type="entry name" value="WD40_PAC1"/>
</dbReference>
<feature type="repeat" description="WD" evidence="3">
    <location>
        <begin position="144"/>
        <end position="185"/>
    </location>
</feature>
<dbReference type="PROSITE" id="PS50082">
    <property type="entry name" value="WD_REPEATS_2"/>
    <property type="match status" value="4"/>
</dbReference>
<dbReference type="AlphaFoldDB" id="A0A0N4U765"/>
<organism evidence="5 7">
    <name type="scientific">Dracunculus medinensis</name>
    <name type="common">Guinea worm</name>
    <dbReference type="NCBI Taxonomy" id="318479"/>
    <lineage>
        <taxon>Eukaryota</taxon>
        <taxon>Metazoa</taxon>
        <taxon>Ecdysozoa</taxon>
        <taxon>Nematoda</taxon>
        <taxon>Chromadorea</taxon>
        <taxon>Rhabditida</taxon>
        <taxon>Spirurina</taxon>
        <taxon>Dracunculoidea</taxon>
        <taxon>Dracunculidae</taxon>
        <taxon>Dracunculus</taxon>
    </lineage>
</organism>
<dbReference type="WBParaSite" id="DME_0000281201-mRNA-1">
    <property type="protein sequence ID" value="DME_0000281201-mRNA-1"/>
    <property type="gene ID" value="DME_0000281201"/>
</dbReference>
<dbReference type="STRING" id="318479.A0A0N4U765"/>
<feature type="repeat" description="WD" evidence="3">
    <location>
        <begin position="261"/>
        <end position="294"/>
    </location>
</feature>
<proteinExistence type="predicted"/>
<keyword evidence="2" id="KW-0677">Repeat</keyword>
<dbReference type="PANTHER" id="PTHR19855:SF11">
    <property type="entry name" value="RIBOSOME BIOGENESIS PROTEIN WDR12"/>
    <property type="match status" value="1"/>
</dbReference>
<dbReference type="PRINTS" id="PR00320">
    <property type="entry name" value="GPROTEINBRPT"/>
</dbReference>
<dbReference type="SUPFAM" id="SSF50978">
    <property type="entry name" value="WD40 repeat-like"/>
    <property type="match status" value="1"/>
</dbReference>
<sequence>MATYNGWQRIHFDFLIGNIIVRNSLQSIVQENDIATESIIRIECILREAAPVPRNEIKLADWIGAIRSSNDFIACAIYDGSMSLCSHKGFEMSNIFLHDDAIKCLHLFENGERRIATGGSDQIIILSDVINEKNKPHVLPTHVLRGHERSIECIAGNKDGNRLVSGSFDQMLKVWNTDKDDSSTYFSKISEEKTTKKKKTDVVTKLPMVTLSGHKDAIVGIAWMPNSDKNVVTVSWDHTIMIWDLELAGHIKSLPSSKSFTSISVSPSNGLFITGSVDSIPRLWDPRSKEGSFVKQTYIGHKGWVASVRWSPSDDHLFISSSFDKSTKLWDTRINKTPLYDLLGHTDRLLCCDWSLKQLIATGGADSSIKTFSRNSF</sequence>
<dbReference type="SMART" id="SM00320">
    <property type="entry name" value="WD40"/>
    <property type="match status" value="6"/>
</dbReference>
<dbReference type="Gene3D" id="2.130.10.10">
    <property type="entry name" value="YVTN repeat-like/Quinoprotein amine dehydrogenase"/>
    <property type="match status" value="2"/>
</dbReference>
<protein>
    <submittedName>
        <fullName evidence="7">WD_REPEATS_REGION domain-containing protein</fullName>
    </submittedName>
</protein>
<evidence type="ECO:0000313" key="7">
    <source>
        <dbReference type="WBParaSite" id="DME_0000281201-mRNA-1"/>
    </source>
</evidence>
<reference evidence="4 6" key="2">
    <citation type="submission" date="2018-11" db="EMBL/GenBank/DDBJ databases">
        <authorList>
            <consortium name="Pathogen Informatics"/>
        </authorList>
    </citation>
    <scope>NUCLEOTIDE SEQUENCE [LARGE SCALE GENOMIC DNA]</scope>
</reference>
<feature type="repeat" description="WD" evidence="3">
    <location>
        <begin position="298"/>
        <end position="333"/>
    </location>
</feature>
<name>A0A0N4U765_DRAME</name>
<evidence type="ECO:0000313" key="6">
    <source>
        <dbReference type="Proteomes" id="UP000274756"/>
    </source>
</evidence>
<dbReference type="CDD" id="cd00200">
    <property type="entry name" value="WD40"/>
    <property type="match status" value="1"/>
</dbReference>
<dbReference type="PROSITE" id="PS50294">
    <property type="entry name" value="WD_REPEATS_REGION"/>
    <property type="match status" value="3"/>
</dbReference>
<dbReference type="InterPro" id="IPR015943">
    <property type="entry name" value="WD40/YVTN_repeat-like_dom_sf"/>
</dbReference>
<accession>A0A0N4U765</accession>
<evidence type="ECO:0000256" key="2">
    <source>
        <dbReference type="ARBA" id="ARBA00022737"/>
    </source>
</evidence>